<evidence type="ECO:0000313" key="3">
    <source>
        <dbReference type="Proteomes" id="UP000244178"/>
    </source>
</evidence>
<proteinExistence type="predicted"/>
<dbReference type="EMBL" id="PYJM01000012">
    <property type="protein sequence ID" value="PUA41530.1"/>
    <property type="molecule type" value="Genomic_DNA"/>
</dbReference>
<protein>
    <submittedName>
        <fullName evidence="2">Uncharacterized protein</fullName>
    </submittedName>
</protein>
<feature type="region of interest" description="Disordered" evidence="1">
    <location>
        <begin position="1"/>
        <end position="20"/>
    </location>
</feature>
<comment type="caution">
    <text evidence="2">The sequence shown here is derived from an EMBL/GenBank/DDBJ whole genome shotgun (WGS) entry which is preliminary data.</text>
</comment>
<dbReference type="Proteomes" id="UP000244178">
    <property type="component" value="Unassembled WGS sequence"/>
</dbReference>
<evidence type="ECO:0000313" key="2">
    <source>
        <dbReference type="EMBL" id="PUA41530.1"/>
    </source>
</evidence>
<name>A0A2T6GBK4_9PSED</name>
<accession>A0A2T6GBK4</accession>
<evidence type="ECO:0000256" key="1">
    <source>
        <dbReference type="SAM" id="MobiDB-lite"/>
    </source>
</evidence>
<sequence>MGLTDAQMEELARRSLPDKETAPVEHEVYAALNAYKLALIRADHKGMGHRFMCWVGDKNALAVAAALGLAEQHAKDVVDKSPQHRFVLEQIIASQPADIAKKDNLLSLLSGSLDT</sequence>
<gene>
    <name evidence="2" type="ORF">C5U62_31710</name>
</gene>
<dbReference type="AlphaFoldDB" id="A0A2T6GBK4"/>
<organism evidence="2 3">
    <name type="scientific">Pseudomonas protegens</name>
    <dbReference type="NCBI Taxonomy" id="380021"/>
    <lineage>
        <taxon>Bacteria</taxon>
        <taxon>Pseudomonadati</taxon>
        <taxon>Pseudomonadota</taxon>
        <taxon>Gammaproteobacteria</taxon>
        <taxon>Pseudomonadales</taxon>
        <taxon>Pseudomonadaceae</taxon>
        <taxon>Pseudomonas</taxon>
    </lineage>
</organism>
<feature type="compositionally biased region" description="Basic and acidic residues" evidence="1">
    <location>
        <begin position="10"/>
        <end position="20"/>
    </location>
</feature>
<reference evidence="2 3" key="1">
    <citation type="submission" date="2018-03" db="EMBL/GenBank/DDBJ databases">
        <title>Draft genome sequence of the plant growth promoting rhizobacterium Pseudomonas protegens strain BNJ-SS-45 isolated from wheat (Triticum aestivum) rhizosphere.</title>
        <authorList>
            <person name="Bajpai A."/>
            <person name="Shende K."/>
            <person name="Meena N."/>
            <person name="Upadhyayula S.R."/>
            <person name="Suravajhala P."/>
            <person name="Medicherla K.M."/>
            <person name="Johri B.N."/>
        </authorList>
    </citation>
    <scope>NUCLEOTIDE SEQUENCE [LARGE SCALE GENOMIC DNA]</scope>
    <source>
        <strain evidence="2 3">BNJ-SS-45</strain>
    </source>
</reference>
<dbReference type="RefSeq" id="WP_108546435.1">
    <property type="nucleotide sequence ID" value="NZ_PYJM01000012.1"/>
</dbReference>